<feature type="compositionally biased region" description="Polar residues" evidence="1">
    <location>
        <begin position="79"/>
        <end position="92"/>
    </location>
</feature>
<feature type="region of interest" description="Disordered" evidence="1">
    <location>
        <begin position="77"/>
        <end position="115"/>
    </location>
</feature>
<organism evidence="2 3">
    <name type="scientific">Pleurodeles waltl</name>
    <name type="common">Iberian ribbed newt</name>
    <dbReference type="NCBI Taxonomy" id="8319"/>
    <lineage>
        <taxon>Eukaryota</taxon>
        <taxon>Metazoa</taxon>
        <taxon>Chordata</taxon>
        <taxon>Craniata</taxon>
        <taxon>Vertebrata</taxon>
        <taxon>Euteleostomi</taxon>
        <taxon>Amphibia</taxon>
        <taxon>Batrachia</taxon>
        <taxon>Caudata</taxon>
        <taxon>Salamandroidea</taxon>
        <taxon>Salamandridae</taxon>
        <taxon>Pleurodelinae</taxon>
        <taxon>Pleurodeles</taxon>
    </lineage>
</organism>
<sequence>MLPPPVPQTPVPQVLVQLAGPDSGGAPSLLPPSRLQGYRPRGALPSARGRRLQYGRSVSASRLMLVSEIKHRDVRASRRLQSSPLRKNSSSRALLVSAHKTRPDPLPRASCSFHE</sequence>
<evidence type="ECO:0000313" key="3">
    <source>
        <dbReference type="Proteomes" id="UP001066276"/>
    </source>
</evidence>
<name>A0AAV7MKT8_PLEWA</name>
<dbReference type="EMBL" id="JANPWB010000013">
    <property type="protein sequence ID" value="KAJ1102992.1"/>
    <property type="molecule type" value="Genomic_DNA"/>
</dbReference>
<comment type="caution">
    <text evidence="2">The sequence shown here is derived from an EMBL/GenBank/DDBJ whole genome shotgun (WGS) entry which is preliminary data.</text>
</comment>
<reference evidence="2" key="1">
    <citation type="journal article" date="2022" name="bioRxiv">
        <title>Sequencing and chromosome-scale assembly of the giantPleurodeles waltlgenome.</title>
        <authorList>
            <person name="Brown T."/>
            <person name="Elewa A."/>
            <person name="Iarovenko S."/>
            <person name="Subramanian E."/>
            <person name="Araus A.J."/>
            <person name="Petzold A."/>
            <person name="Susuki M."/>
            <person name="Suzuki K.-i.T."/>
            <person name="Hayashi T."/>
            <person name="Toyoda A."/>
            <person name="Oliveira C."/>
            <person name="Osipova E."/>
            <person name="Leigh N.D."/>
            <person name="Simon A."/>
            <person name="Yun M.H."/>
        </authorList>
    </citation>
    <scope>NUCLEOTIDE SEQUENCE</scope>
    <source>
        <strain evidence="2">20211129_DDA</strain>
        <tissue evidence="2">Liver</tissue>
    </source>
</reference>
<dbReference type="Proteomes" id="UP001066276">
    <property type="component" value="Chromosome 9"/>
</dbReference>
<evidence type="ECO:0000313" key="2">
    <source>
        <dbReference type="EMBL" id="KAJ1102992.1"/>
    </source>
</evidence>
<protein>
    <submittedName>
        <fullName evidence="2">Uncharacterized protein</fullName>
    </submittedName>
</protein>
<gene>
    <name evidence="2" type="ORF">NDU88_000423</name>
</gene>
<feature type="region of interest" description="Disordered" evidence="1">
    <location>
        <begin position="17"/>
        <end position="50"/>
    </location>
</feature>
<accession>A0AAV7MKT8</accession>
<evidence type="ECO:0000256" key="1">
    <source>
        <dbReference type="SAM" id="MobiDB-lite"/>
    </source>
</evidence>
<proteinExistence type="predicted"/>
<keyword evidence="3" id="KW-1185">Reference proteome</keyword>
<dbReference type="AlphaFoldDB" id="A0AAV7MKT8"/>